<gene>
    <name evidence="1" type="ORF">DOZ80_10820</name>
</gene>
<dbReference type="AlphaFoldDB" id="A0A327N9P7"/>
<comment type="caution">
    <text evidence="1">The sequence shown here is derived from an EMBL/GenBank/DDBJ whole genome shotgun (WGS) entry which is preliminary data.</text>
</comment>
<organism evidence="1 2">
    <name type="scientific">Pseudomonas fluorescens</name>
    <dbReference type="NCBI Taxonomy" id="294"/>
    <lineage>
        <taxon>Bacteria</taxon>
        <taxon>Pseudomonadati</taxon>
        <taxon>Pseudomonadota</taxon>
        <taxon>Gammaproteobacteria</taxon>
        <taxon>Pseudomonadales</taxon>
        <taxon>Pseudomonadaceae</taxon>
        <taxon>Pseudomonas</taxon>
    </lineage>
</organism>
<accession>A0A327N9P7</accession>
<evidence type="ECO:0000313" key="2">
    <source>
        <dbReference type="Proteomes" id="UP000249493"/>
    </source>
</evidence>
<dbReference type="EMBL" id="QLIN01000003">
    <property type="protein sequence ID" value="RAI70949.1"/>
    <property type="molecule type" value="Genomic_DNA"/>
</dbReference>
<protein>
    <submittedName>
        <fullName evidence="1">Uncharacterized protein</fullName>
    </submittedName>
</protein>
<reference evidence="1 2" key="1">
    <citation type="submission" date="2018-06" db="EMBL/GenBank/DDBJ databases">
        <authorList>
            <person name="Zhirakovskaya E."/>
        </authorList>
    </citation>
    <scope>NUCLEOTIDE SEQUENCE [LARGE SCALE GENOMIC DNA]</scope>
    <source>
        <strain evidence="1 2">LY3</strain>
    </source>
</reference>
<sequence>MLAMVANDDAFVLDKRGVLKFIASRLSPTVDYVGRAPLDAALFCARDYAKQQQPISCRPDQRRTAR</sequence>
<proteinExistence type="predicted"/>
<evidence type="ECO:0000313" key="1">
    <source>
        <dbReference type="EMBL" id="RAI70949.1"/>
    </source>
</evidence>
<name>A0A327N9P7_PSEFL</name>
<dbReference type="Proteomes" id="UP000249493">
    <property type="component" value="Unassembled WGS sequence"/>
</dbReference>